<keyword evidence="4 7" id="KW-0472">Membrane</keyword>
<organism evidence="9 10">
    <name type="scientific">Rubus argutus</name>
    <name type="common">Southern blackberry</name>
    <dbReference type="NCBI Taxonomy" id="59490"/>
    <lineage>
        <taxon>Eukaryota</taxon>
        <taxon>Viridiplantae</taxon>
        <taxon>Streptophyta</taxon>
        <taxon>Embryophyta</taxon>
        <taxon>Tracheophyta</taxon>
        <taxon>Spermatophyta</taxon>
        <taxon>Magnoliopsida</taxon>
        <taxon>eudicotyledons</taxon>
        <taxon>Gunneridae</taxon>
        <taxon>Pentapetalae</taxon>
        <taxon>rosids</taxon>
        <taxon>fabids</taxon>
        <taxon>Rosales</taxon>
        <taxon>Rosaceae</taxon>
        <taxon>Rosoideae</taxon>
        <taxon>Rosoideae incertae sedis</taxon>
        <taxon>Rubus</taxon>
    </lineage>
</organism>
<dbReference type="Pfam" id="PF00520">
    <property type="entry name" value="Ion_trans"/>
    <property type="match status" value="1"/>
</dbReference>
<dbReference type="SUPFAM" id="SSF81324">
    <property type="entry name" value="Voltage-gated potassium channels"/>
    <property type="match status" value="1"/>
</dbReference>
<dbReference type="GO" id="GO:0005216">
    <property type="term" value="F:monoatomic ion channel activity"/>
    <property type="evidence" value="ECO:0007669"/>
    <property type="project" value="InterPro"/>
</dbReference>
<keyword evidence="5" id="KW-0406">Ion transport</keyword>
<reference evidence="9 10" key="1">
    <citation type="journal article" date="2023" name="G3 (Bethesda)">
        <title>A chromosome-length genome assembly and annotation of blackberry (Rubus argutus, cv. 'Hillquist').</title>
        <authorList>
            <person name="Bruna T."/>
            <person name="Aryal R."/>
            <person name="Dudchenko O."/>
            <person name="Sargent D.J."/>
            <person name="Mead D."/>
            <person name="Buti M."/>
            <person name="Cavallini A."/>
            <person name="Hytonen T."/>
            <person name="Andres J."/>
            <person name="Pham M."/>
            <person name="Weisz D."/>
            <person name="Mascagni F."/>
            <person name="Usai G."/>
            <person name="Natali L."/>
            <person name="Bassil N."/>
            <person name="Fernandez G.E."/>
            <person name="Lomsadze A."/>
            <person name="Armour M."/>
            <person name="Olukolu B."/>
            <person name="Poorten T."/>
            <person name="Britton C."/>
            <person name="Davik J."/>
            <person name="Ashrafi H."/>
            <person name="Aiden E.L."/>
            <person name="Borodovsky M."/>
            <person name="Worthington M."/>
        </authorList>
    </citation>
    <scope>NUCLEOTIDE SEQUENCE [LARGE SCALE GENOMIC DNA]</scope>
    <source>
        <strain evidence="9">PI 553951</strain>
    </source>
</reference>
<comment type="subcellular location">
    <subcellularLocation>
        <location evidence="1">Membrane</location>
        <topology evidence="1">Multi-pass membrane protein</topology>
    </subcellularLocation>
</comment>
<keyword evidence="3 7" id="KW-1133">Transmembrane helix</keyword>
<keyword evidence="2 7" id="KW-0812">Transmembrane</keyword>
<evidence type="ECO:0000256" key="7">
    <source>
        <dbReference type="SAM" id="Phobius"/>
    </source>
</evidence>
<keyword evidence="6" id="KW-0407">Ion channel</keyword>
<feature type="transmembrane region" description="Helical" evidence="7">
    <location>
        <begin position="124"/>
        <end position="142"/>
    </location>
</feature>
<keyword evidence="5" id="KW-0813">Transport</keyword>
<accession>A0AAW1VTM5</accession>
<dbReference type="EMBL" id="JBEDUW010000007">
    <property type="protein sequence ID" value="KAK9910238.1"/>
    <property type="molecule type" value="Genomic_DNA"/>
</dbReference>
<proteinExistence type="predicted"/>
<sequence length="538" mass="61849">MSFAVVAACMISVLMDPFFFYIGLVDKNYKCFRTEKRLQNVALISRSVADILFLMDMIFHIHKAAEAGGGRTSYLDVKAIASKLSLDSWVFITVDFFAILPIPQLLVVIFFTRARRFGFSGNRTSLNVLLLIQYLPRTYVLLRLSNSLRNNNSPVWLISTFYFATCVLASHVIGAFWYFTAVQRQLTCWYQASCISLDGECRNIYCDGDRRGYSVGTLTMINKHCSLDDGAPFNYGMFHDALKSGYMERSISGGKLSYFMWWGLKNLSTNGTDLQTSTYLWENCFAILVAILGMVLFAYLIGHMQQCLQTAAVKQEVSDKVQKKEQDLQEWTKRNFPKEHMEQIWPDIKQKLEKYNDANMEILYCLPKYLRNHLRKKMLKKVLEPERFDLMKVIEMAEKAWLENNIYTYLKPVIYTQKEFIFRVGEPLDSMLYIVDGTVIIYTTGSSPDSPSAIHEVLENDGVNDRVYGRAELIRWTELTPSYSLINLPSSTKNVRCHTKVEGFVLTAKDLKTVFSKLNEYPKKEKGERSQSQFGGTS</sequence>
<evidence type="ECO:0000256" key="4">
    <source>
        <dbReference type="ARBA" id="ARBA00023136"/>
    </source>
</evidence>
<keyword evidence="10" id="KW-1185">Reference proteome</keyword>
<evidence type="ECO:0000256" key="3">
    <source>
        <dbReference type="ARBA" id="ARBA00022989"/>
    </source>
</evidence>
<evidence type="ECO:0000259" key="8">
    <source>
        <dbReference type="Pfam" id="PF00520"/>
    </source>
</evidence>
<evidence type="ECO:0000256" key="6">
    <source>
        <dbReference type="ARBA" id="ARBA00023303"/>
    </source>
</evidence>
<dbReference type="InterPro" id="IPR005821">
    <property type="entry name" value="Ion_trans_dom"/>
</dbReference>
<feature type="transmembrane region" description="Helical" evidence="7">
    <location>
        <begin position="284"/>
        <end position="302"/>
    </location>
</feature>
<dbReference type="PANTHER" id="PTHR45651">
    <property type="entry name" value="CYCLIC NUCLEOTIDE-GATED ION CHANNEL 15-RELATED-RELATED"/>
    <property type="match status" value="1"/>
</dbReference>
<dbReference type="Gene3D" id="1.10.287.70">
    <property type="match status" value="1"/>
</dbReference>
<dbReference type="Gene3D" id="2.60.120.10">
    <property type="entry name" value="Jelly Rolls"/>
    <property type="match status" value="1"/>
</dbReference>
<feature type="domain" description="Ion transport" evidence="8">
    <location>
        <begin position="3"/>
        <end position="312"/>
    </location>
</feature>
<dbReference type="SUPFAM" id="SSF51206">
    <property type="entry name" value="cAMP-binding domain-like"/>
    <property type="match status" value="1"/>
</dbReference>
<protein>
    <recommendedName>
        <fullName evidence="8">Ion transport domain-containing protein</fullName>
    </recommendedName>
</protein>
<evidence type="ECO:0000313" key="9">
    <source>
        <dbReference type="EMBL" id="KAK9910238.1"/>
    </source>
</evidence>
<feature type="transmembrane region" description="Helical" evidence="7">
    <location>
        <begin position="154"/>
        <end position="179"/>
    </location>
</feature>
<name>A0AAW1VTM5_RUBAR</name>
<dbReference type="PANTHER" id="PTHR45651:SF68">
    <property type="entry name" value="ION TRANSPORT DOMAIN-CONTAINING PROTEIN"/>
    <property type="match status" value="1"/>
</dbReference>
<evidence type="ECO:0000256" key="5">
    <source>
        <dbReference type="ARBA" id="ARBA00023286"/>
    </source>
</evidence>
<dbReference type="InterPro" id="IPR018490">
    <property type="entry name" value="cNMP-bd_dom_sf"/>
</dbReference>
<feature type="transmembrane region" description="Helical" evidence="7">
    <location>
        <begin position="89"/>
        <end position="112"/>
    </location>
</feature>
<dbReference type="GO" id="GO:0016020">
    <property type="term" value="C:membrane"/>
    <property type="evidence" value="ECO:0007669"/>
    <property type="project" value="UniProtKB-SubCell"/>
</dbReference>
<keyword evidence="5" id="KW-1071">Ligand-gated ion channel</keyword>
<evidence type="ECO:0000256" key="1">
    <source>
        <dbReference type="ARBA" id="ARBA00004141"/>
    </source>
</evidence>
<dbReference type="Proteomes" id="UP001457282">
    <property type="component" value="Unassembled WGS sequence"/>
</dbReference>
<evidence type="ECO:0000313" key="10">
    <source>
        <dbReference type="Proteomes" id="UP001457282"/>
    </source>
</evidence>
<comment type="caution">
    <text evidence="9">The sequence shown here is derived from an EMBL/GenBank/DDBJ whole genome shotgun (WGS) entry which is preliminary data.</text>
</comment>
<evidence type="ECO:0000256" key="2">
    <source>
        <dbReference type="ARBA" id="ARBA00022692"/>
    </source>
</evidence>
<gene>
    <name evidence="9" type="ORF">M0R45_034206</name>
</gene>
<dbReference type="AlphaFoldDB" id="A0AAW1VTM5"/>
<dbReference type="InterPro" id="IPR014710">
    <property type="entry name" value="RmlC-like_jellyroll"/>
</dbReference>